<proteinExistence type="predicted"/>
<accession>A0A059BZ98</accession>
<protein>
    <submittedName>
        <fullName evidence="1">Uncharacterized protein</fullName>
    </submittedName>
</protein>
<sequence>MGTRYIDSAWACKAMRTGQLSRIFMMDTVEQLTTSAILGHIVSQCKHYLFTVDFPLKCKAGQLMRQGQESSSSCHKQCPFDKSPIQEILLEEEGDGN</sequence>
<evidence type="ECO:0000313" key="1">
    <source>
        <dbReference type="EMBL" id="KCW70970.1"/>
    </source>
</evidence>
<gene>
    <name evidence="1" type="ORF">EUGRSUZ_F04080</name>
</gene>
<dbReference type="EMBL" id="KK198758">
    <property type="protein sequence ID" value="KCW70970.1"/>
    <property type="molecule type" value="Genomic_DNA"/>
</dbReference>
<name>A0A059BZ98_EUCGR</name>
<organism evidence="1">
    <name type="scientific">Eucalyptus grandis</name>
    <name type="common">Flooded gum</name>
    <dbReference type="NCBI Taxonomy" id="71139"/>
    <lineage>
        <taxon>Eukaryota</taxon>
        <taxon>Viridiplantae</taxon>
        <taxon>Streptophyta</taxon>
        <taxon>Embryophyta</taxon>
        <taxon>Tracheophyta</taxon>
        <taxon>Spermatophyta</taxon>
        <taxon>Magnoliopsida</taxon>
        <taxon>eudicotyledons</taxon>
        <taxon>Gunneridae</taxon>
        <taxon>Pentapetalae</taxon>
        <taxon>rosids</taxon>
        <taxon>malvids</taxon>
        <taxon>Myrtales</taxon>
        <taxon>Myrtaceae</taxon>
        <taxon>Myrtoideae</taxon>
        <taxon>Eucalypteae</taxon>
        <taxon>Eucalyptus</taxon>
    </lineage>
</organism>
<dbReference type="AlphaFoldDB" id="A0A059BZ98"/>
<reference evidence="1" key="1">
    <citation type="submission" date="2013-07" db="EMBL/GenBank/DDBJ databases">
        <title>The genome of Eucalyptus grandis.</title>
        <authorList>
            <person name="Schmutz J."/>
            <person name="Hayes R."/>
            <person name="Myburg A."/>
            <person name="Tuskan G."/>
            <person name="Grattapaglia D."/>
            <person name="Rokhsar D.S."/>
        </authorList>
    </citation>
    <scope>NUCLEOTIDE SEQUENCE</scope>
    <source>
        <tissue evidence="1">Leaf extractions</tissue>
    </source>
</reference>
<dbReference type="InParanoid" id="A0A059BZ98"/>
<dbReference type="Gramene" id="KCW70970">
    <property type="protein sequence ID" value="KCW70970"/>
    <property type="gene ID" value="EUGRSUZ_F04080"/>
</dbReference>